<name>A0ABN7M5G2_9BACT</name>
<feature type="compositionally biased region" description="Low complexity" evidence="1">
    <location>
        <begin position="37"/>
        <end position="52"/>
    </location>
</feature>
<proteinExistence type="predicted"/>
<feature type="compositionally biased region" description="Gly residues" evidence="1">
    <location>
        <begin position="96"/>
        <end position="105"/>
    </location>
</feature>
<accession>A0ABN7M5G2</accession>
<comment type="caution">
    <text evidence="2">The sequence shown here is derived from an EMBL/GenBank/DDBJ whole genome shotgun (WGS) entry which is preliminary data.</text>
</comment>
<evidence type="ECO:0000313" key="2">
    <source>
        <dbReference type="EMBL" id="CAE6780644.1"/>
    </source>
</evidence>
<sequence length="141" mass="14818">MRLNDRSYPGRLQRDIWVFSLSVVVMITPTFVTAQTSAPASPQQSQPGQTPQMPGTLPLLQNPFAQQSMITSTASGASAPQSNTIPSSQGKSFGTIGKGLPGMTGGPALTAPMGSQDPSSRYMRPTVIPPLFCDPAINIPC</sequence>
<dbReference type="EMBL" id="CAJNBJ010000017">
    <property type="protein sequence ID" value="CAE6780644.1"/>
    <property type="molecule type" value="Genomic_DNA"/>
</dbReference>
<protein>
    <submittedName>
        <fullName evidence="2">Uncharacterized protein</fullName>
    </submittedName>
</protein>
<dbReference type="Proteomes" id="UP000675880">
    <property type="component" value="Unassembled WGS sequence"/>
</dbReference>
<keyword evidence="3" id="KW-1185">Reference proteome</keyword>
<evidence type="ECO:0000313" key="3">
    <source>
        <dbReference type="Proteomes" id="UP000675880"/>
    </source>
</evidence>
<reference evidence="2 3" key="1">
    <citation type="submission" date="2021-02" db="EMBL/GenBank/DDBJ databases">
        <authorList>
            <person name="Han P."/>
        </authorList>
    </citation>
    <scope>NUCLEOTIDE SEQUENCE [LARGE SCALE GENOMIC DNA]</scope>
    <source>
        <strain evidence="2">Candidatus Nitrospira sp. ZN2</strain>
    </source>
</reference>
<feature type="region of interest" description="Disordered" evidence="1">
    <location>
        <begin position="37"/>
        <end position="107"/>
    </location>
</feature>
<feature type="compositionally biased region" description="Polar residues" evidence="1">
    <location>
        <begin position="63"/>
        <end position="92"/>
    </location>
</feature>
<evidence type="ECO:0000256" key="1">
    <source>
        <dbReference type="SAM" id="MobiDB-lite"/>
    </source>
</evidence>
<organism evidence="2 3">
    <name type="scientific">Nitrospira defluvii</name>
    <dbReference type="NCBI Taxonomy" id="330214"/>
    <lineage>
        <taxon>Bacteria</taxon>
        <taxon>Pseudomonadati</taxon>
        <taxon>Nitrospirota</taxon>
        <taxon>Nitrospiria</taxon>
        <taxon>Nitrospirales</taxon>
        <taxon>Nitrospiraceae</taxon>
        <taxon>Nitrospira</taxon>
    </lineage>
</organism>
<gene>
    <name evidence="2" type="ORF">NSPZN2_40737</name>
</gene>